<name>A0A2T3QKX6_PHODM</name>
<dbReference type="AlphaFoldDB" id="A0A2T3QKX6"/>
<evidence type="ECO:0000313" key="1">
    <source>
        <dbReference type="EMBL" id="SPY28695.1"/>
    </source>
</evidence>
<dbReference type="OrthoDB" id="6460068at2"/>
<accession>A0A2T3QKX6</accession>
<dbReference type="EMBL" id="UATL01000001">
    <property type="protein sequence ID" value="SPY28695.1"/>
    <property type="molecule type" value="Genomic_DNA"/>
</dbReference>
<gene>
    <name evidence="1" type="ORF">NCTC11647_01796</name>
</gene>
<proteinExistence type="predicted"/>
<dbReference type="RefSeq" id="WP_005298563.1">
    <property type="nucleotide sequence ID" value="NZ_CP018297.1"/>
</dbReference>
<sequence length="65" mass="7837">MTQTHELTQQEKDAIEELAINRVNYMNSDQVLVEAIDQKVHNMEEHLKAYFHERFQFHHTKAQQN</sequence>
<dbReference type="Proteomes" id="UP000251647">
    <property type="component" value="Unassembled WGS sequence"/>
</dbReference>
<evidence type="ECO:0000313" key="2">
    <source>
        <dbReference type="Proteomes" id="UP000251647"/>
    </source>
</evidence>
<protein>
    <submittedName>
        <fullName evidence="1">Uncharacterized protein</fullName>
    </submittedName>
</protein>
<reference evidence="1 2" key="1">
    <citation type="submission" date="2018-06" db="EMBL/GenBank/DDBJ databases">
        <authorList>
            <consortium name="Pathogen Informatics"/>
            <person name="Doyle S."/>
        </authorList>
    </citation>
    <scope>NUCLEOTIDE SEQUENCE [LARGE SCALE GENOMIC DNA]</scope>
    <source>
        <strain evidence="1 2">NCTC11647</strain>
    </source>
</reference>
<organism evidence="1 2">
    <name type="scientific">Photobacterium damselae</name>
    <dbReference type="NCBI Taxonomy" id="38293"/>
    <lineage>
        <taxon>Bacteria</taxon>
        <taxon>Pseudomonadati</taxon>
        <taxon>Pseudomonadota</taxon>
        <taxon>Gammaproteobacteria</taxon>
        <taxon>Vibrionales</taxon>
        <taxon>Vibrionaceae</taxon>
        <taxon>Photobacterium</taxon>
    </lineage>
</organism>